<keyword evidence="4 8" id="KW-0812">Transmembrane</keyword>
<feature type="transmembrane region" description="Helical" evidence="8">
    <location>
        <begin position="238"/>
        <end position="258"/>
    </location>
</feature>
<dbReference type="Gene3D" id="1.10.3860.10">
    <property type="entry name" value="Sodium:dicarboxylate symporter"/>
    <property type="match status" value="1"/>
</dbReference>
<dbReference type="HOGENOM" id="CLU_019375_7_0_7"/>
<dbReference type="GO" id="GO:0015141">
    <property type="term" value="F:succinate transmembrane transporter activity"/>
    <property type="evidence" value="ECO:0007669"/>
    <property type="project" value="TreeGrafter"/>
</dbReference>
<keyword evidence="5" id="KW-0769">Symport</keyword>
<feature type="transmembrane region" description="Helical" evidence="8">
    <location>
        <begin position="199"/>
        <end position="217"/>
    </location>
</feature>
<dbReference type="SUPFAM" id="SSF118215">
    <property type="entry name" value="Proton glutamate symport protein"/>
    <property type="match status" value="1"/>
</dbReference>
<feature type="transmembrane region" description="Helical" evidence="8">
    <location>
        <begin position="402"/>
        <end position="424"/>
    </location>
</feature>
<dbReference type="PANTHER" id="PTHR42865">
    <property type="entry name" value="PROTON/GLUTAMATE-ASPARTATE SYMPORTER"/>
    <property type="match status" value="1"/>
</dbReference>
<comment type="subcellular location">
    <subcellularLocation>
        <location evidence="1">Cell membrane</location>
        <topology evidence="1">Multi-pass membrane protein</topology>
    </subcellularLocation>
</comment>
<keyword evidence="6 8" id="KW-1133">Transmembrane helix</keyword>
<reference evidence="9 10" key="1">
    <citation type="journal article" date="2007" name="PLoS ONE">
        <title>The complete genome sequence and analysis of the Epsilonproteobacterium Arcobacter butzleri.</title>
        <authorList>
            <person name="Miller W.G."/>
            <person name="Parker C.T."/>
            <person name="Rubenfield M."/>
            <person name="Mendz G.L."/>
            <person name="Woesten M.M.S.M."/>
            <person name="Ussery D.W."/>
            <person name="Stolz J.F."/>
            <person name="Binnewies T.T."/>
            <person name="Hallin P.F."/>
            <person name="Wang G."/>
            <person name="Malek J.A."/>
            <person name="Rogosin A."/>
            <person name="Stanker L.H."/>
            <person name="Mandrell R.E."/>
        </authorList>
    </citation>
    <scope>NUCLEOTIDE SEQUENCE [LARGE SCALE GENOMIC DNA]</scope>
    <source>
        <strain evidence="9 10">RM4018</strain>
    </source>
</reference>
<keyword evidence="7 8" id="KW-0472">Membrane</keyword>
<dbReference type="GO" id="GO:0015138">
    <property type="term" value="F:fumarate transmembrane transporter activity"/>
    <property type="evidence" value="ECO:0007669"/>
    <property type="project" value="TreeGrafter"/>
</dbReference>
<dbReference type="GO" id="GO:0070778">
    <property type="term" value="P:L-aspartate transmembrane transport"/>
    <property type="evidence" value="ECO:0007669"/>
    <property type="project" value="TreeGrafter"/>
</dbReference>
<evidence type="ECO:0000256" key="6">
    <source>
        <dbReference type="ARBA" id="ARBA00022989"/>
    </source>
</evidence>
<dbReference type="GO" id="GO:0015366">
    <property type="term" value="F:malate:proton symporter activity"/>
    <property type="evidence" value="ECO:0007669"/>
    <property type="project" value="TreeGrafter"/>
</dbReference>
<evidence type="ECO:0000256" key="2">
    <source>
        <dbReference type="ARBA" id="ARBA00022448"/>
    </source>
</evidence>
<dbReference type="PANTHER" id="PTHR42865:SF1">
    <property type="entry name" value="AEROBIC C4-DICARBOXYLATE TRANSPORT PROTEIN"/>
    <property type="match status" value="1"/>
</dbReference>
<dbReference type="Proteomes" id="UP000001136">
    <property type="component" value="Chromosome"/>
</dbReference>
<gene>
    <name evidence="9" type="primary">dctA</name>
    <name evidence="9" type="ordered locus">Abu_0187</name>
</gene>
<protein>
    <submittedName>
        <fullName evidence="9">C4-dicarboxylate transport protein</fullName>
    </submittedName>
</protein>
<dbReference type="eggNOG" id="COG1301">
    <property type="taxonomic scope" value="Bacteria"/>
</dbReference>
<evidence type="ECO:0000313" key="9">
    <source>
        <dbReference type="EMBL" id="ABV66464.1"/>
    </source>
</evidence>
<keyword evidence="3" id="KW-1003">Cell membrane</keyword>
<feature type="transmembrane region" description="Helical" evidence="8">
    <location>
        <begin position="123"/>
        <end position="143"/>
    </location>
</feature>
<dbReference type="EMBL" id="CP000361">
    <property type="protein sequence ID" value="ABV66464.1"/>
    <property type="molecule type" value="Genomic_DNA"/>
</dbReference>
<evidence type="ECO:0000256" key="8">
    <source>
        <dbReference type="SAM" id="Phobius"/>
    </source>
</evidence>
<dbReference type="KEGG" id="abu:Abu_0187"/>
<evidence type="ECO:0000256" key="5">
    <source>
        <dbReference type="ARBA" id="ARBA00022847"/>
    </source>
</evidence>
<dbReference type="PRINTS" id="PR00173">
    <property type="entry name" value="EDTRNSPORT"/>
</dbReference>
<evidence type="ECO:0000256" key="3">
    <source>
        <dbReference type="ARBA" id="ARBA00022475"/>
    </source>
</evidence>
<feature type="transmembrane region" description="Helical" evidence="8">
    <location>
        <begin position="270"/>
        <end position="297"/>
    </location>
</feature>
<proteinExistence type="predicted"/>
<feature type="transmembrane region" description="Helical" evidence="8">
    <location>
        <begin position="91"/>
        <end position="111"/>
    </location>
</feature>
<dbReference type="STRING" id="367737.Abu_0187"/>
<keyword evidence="2" id="KW-0813">Transport</keyword>
<evidence type="ECO:0000256" key="4">
    <source>
        <dbReference type="ARBA" id="ARBA00022692"/>
    </source>
</evidence>
<sequence>MNNFLFEKLRQKLKQNLKKYSLLLKLRLKKGRTLEQEVDLKKRTLMDYTVKSLAFWVIFGIIAGIIVGYVNPALGIEAKPGIDWFIKILKWLVGPIIFLTIISGIVGLESLKELGSLGFKAFIYFEIVSTFALAIGVIFGNWFGPGHGMNLDVNHLDEKSVSTVDKYTHVDPDKVGDIWEILKNAIPTDPITPFLTGQTLQVLVMALVLAILISAFGGKHKPKILKPVEVAQNFFFKVLIILMWLSPLASFSAMAFLIGKFGIDSLINMASLLGVMFISVLAFIFVILGIIMAFFKVNIFKFMRYIQKEVLIVFATSSSESALAPLMRRLEAAGVKKSVTGLVLPTGYSFNLDCTNIYLALCIIFLSQAFNIPLTIEQQLFIILILMVTSKGAVGVTGSGFIVLAGTLGAMGGAIPVVTVAVLLGVDKFMSEMRAVGNLCGNAVAAVVVGVWDKKIDMEKFQYALNNPDKIESVIGSKTIK</sequence>
<dbReference type="InterPro" id="IPR001991">
    <property type="entry name" value="Na-dicarboxylate_symporter"/>
</dbReference>
<dbReference type="FunFam" id="1.10.3860.10:FF:000001">
    <property type="entry name" value="C4-dicarboxylate transport protein"/>
    <property type="match status" value="1"/>
</dbReference>
<evidence type="ECO:0000256" key="7">
    <source>
        <dbReference type="ARBA" id="ARBA00023136"/>
    </source>
</evidence>
<dbReference type="AlphaFoldDB" id="A8ER90"/>
<accession>A8ER90</accession>
<dbReference type="InterPro" id="IPR036458">
    <property type="entry name" value="Na:dicarbo_symporter_sf"/>
</dbReference>
<feature type="transmembrane region" description="Helical" evidence="8">
    <location>
        <begin position="53"/>
        <end position="71"/>
    </location>
</feature>
<feature type="transmembrane region" description="Helical" evidence="8">
    <location>
        <begin position="379"/>
        <end position="396"/>
    </location>
</feature>
<evidence type="ECO:0000313" key="10">
    <source>
        <dbReference type="Proteomes" id="UP000001136"/>
    </source>
</evidence>
<dbReference type="Pfam" id="PF00375">
    <property type="entry name" value="SDF"/>
    <property type="match status" value="1"/>
</dbReference>
<dbReference type="GO" id="GO:0005886">
    <property type="term" value="C:plasma membrane"/>
    <property type="evidence" value="ECO:0007669"/>
    <property type="project" value="UniProtKB-SubCell"/>
</dbReference>
<evidence type="ECO:0000256" key="1">
    <source>
        <dbReference type="ARBA" id="ARBA00004651"/>
    </source>
</evidence>
<organism evidence="9 10">
    <name type="scientific">Aliarcobacter butzleri (strain RM4018)</name>
    <name type="common">Arcobacter butzleri</name>
    <dbReference type="NCBI Taxonomy" id="367737"/>
    <lineage>
        <taxon>Bacteria</taxon>
        <taxon>Pseudomonadati</taxon>
        <taxon>Campylobacterota</taxon>
        <taxon>Epsilonproteobacteria</taxon>
        <taxon>Campylobacterales</taxon>
        <taxon>Arcobacteraceae</taxon>
        <taxon>Aliarcobacter</taxon>
    </lineage>
</organism>
<keyword evidence="10" id="KW-1185">Reference proteome</keyword>
<name>A8ER90_ALIB4</name>